<dbReference type="Proteomes" id="UP000570595">
    <property type="component" value="Unassembled WGS sequence"/>
</dbReference>
<gene>
    <name evidence="2" type="ORF">FOL46_003684</name>
    <name evidence="1" type="ORF">FOZ61_008258</name>
</gene>
<dbReference type="OrthoDB" id="10352598at2759"/>
<sequence>MTSTPLILPTAVGLLSSSPFGVAMRAAAPNATQDGYPPLGYAEVGWMANTVDCHYRHGEDGEDTLASLEFKVTQSAELRTTAVTCPKADDRDAFASTFKLSARNIWYTDSHLYEYQPNYPQPVQWQFREPPTHGVTDPLWYINAFFGTEIFHKMSSLSSAAEGWKARPQKETMGVAESFGICSTAMGLIKRSYRAFGVLCNEYRRLAEGAIKLAEGQGKGGPENFTTIAIGR</sequence>
<reference evidence="3 4" key="1">
    <citation type="submission" date="2020-04" db="EMBL/GenBank/DDBJ databases">
        <title>Perkinsus olseni comparative genomics.</title>
        <authorList>
            <person name="Bogema D.R."/>
        </authorList>
    </citation>
    <scope>NUCLEOTIDE SEQUENCE [LARGE SCALE GENOMIC DNA]</scope>
    <source>
        <strain evidence="1">ATCC PRA-179</strain>
        <strain evidence="2">ATCC PRA-31</strain>
    </source>
</reference>
<dbReference type="EMBL" id="JABAHT010000537">
    <property type="protein sequence ID" value="KAF4654431.1"/>
    <property type="molecule type" value="Genomic_DNA"/>
</dbReference>
<evidence type="ECO:0000313" key="2">
    <source>
        <dbReference type="EMBL" id="KAF4665433.1"/>
    </source>
</evidence>
<accession>A0A7J6L5G5</accession>
<dbReference type="AlphaFoldDB" id="A0A7J6L5G5"/>
<dbReference type="EMBL" id="JABANN010000232">
    <property type="protein sequence ID" value="KAF4665433.1"/>
    <property type="molecule type" value="Genomic_DNA"/>
</dbReference>
<organism evidence="1 3">
    <name type="scientific">Perkinsus olseni</name>
    <name type="common">Perkinsus atlanticus</name>
    <dbReference type="NCBI Taxonomy" id="32597"/>
    <lineage>
        <taxon>Eukaryota</taxon>
        <taxon>Sar</taxon>
        <taxon>Alveolata</taxon>
        <taxon>Perkinsozoa</taxon>
        <taxon>Perkinsea</taxon>
        <taxon>Perkinsida</taxon>
        <taxon>Perkinsidae</taxon>
        <taxon>Perkinsus</taxon>
    </lineage>
</organism>
<evidence type="ECO:0000313" key="4">
    <source>
        <dbReference type="Proteomes" id="UP000572268"/>
    </source>
</evidence>
<evidence type="ECO:0000313" key="3">
    <source>
        <dbReference type="Proteomes" id="UP000570595"/>
    </source>
</evidence>
<dbReference type="Proteomes" id="UP000572268">
    <property type="component" value="Unassembled WGS sequence"/>
</dbReference>
<proteinExistence type="predicted"/>
<protein>
    <submittedName>
        <fullName evidence="1">Uncharacterized protein</fullName>
    </submittedName>
</protein>
<name>A0A7J6L5G5_PEROL</name>
<comment type="caution">
    <text evidence="1">The sequence shown here is derived from an EMBL/GenBank/DDBJ whole genome shotgun (WGS) entry which is preliminary data.</text>
</comment>
<evidence type="ECO:0000313" key="1">
    <source>
        <dbReference type="EMBL" id="KAF4654431.1"/>
    </source>
</evidence>